<proteinExistence type="predicted"/>
<sequence length="70" mass="7731">MNVKEFLLSCDKLNMATIAKAIYPTNAAAASYLNRKLKETDGRSFNEKDAIKAIQVLTDLAKDIKGLTIK</sequence>
<dbReference type="EMBL" id="JACIEF010000002">
    <property type="protein sequence ID" value="MBB4107728.1"/>
    <property type="molecule type" value="Genomic_DNA"/>
</dbReference>
<dbReference type="AlphaFoldDB" id="A0A7W6K9L2"/>
<accession>A0A7W6K9L2</accession>
<reference evidence="1" key="4">
    <citation type="submission" date="2024-05" db="EMBL/GenBank/DDBJ databases">
        <authorList>
            <person name="Sun Q."/>
            <person name="Zhou Y."/>
        </authorList>
    </citation>
    <scope>NUCLEOTIDE SEQUENCE</scope>
    <source>
        <strain evidence="1">CGMCC 1.15287</strain>
    </source>
</reference>
<reference evidence="1" key="1">
    <citation type="journal article" date="2014" name="Int. J. Syst. Evol. Microbiol.">
        <title>Complete genome of a new Firmicutes species belonging to the dominant human colonic microbiota ('Ruminococcus bicirculans') reveals two chromosomes and a selective capacity to utilize plant glucans.</title>
        <authorList>
            <consortium name="NISC Comparative Sequencing Program"/>
            <person name="Wegmann U."/>
            <person name="Louis P."/>
            <person name="Goesmann A."/>
            <person name="Henrissat B."/>
            <person name="Duncan S.H."/>
            <person name="Flint H.J."/>
        </authorList>
    </citation>
    <scope>NUCLEOTIDE SEQUENCE</scope>
    <source>
        <strain evidence="1">CGMCC 1.15287</strain>
    </source>
</reference>
<dbReference type="Proteomes" id="UP000532273">
    <property type="component" value="Unassembled WGS sequence"/>
</dbReference>
<dbReference type="EMBL" id="BMHZ01000001">
    <property type="protein sequence ID" value="GGG97455.1"/>
    <property type="molecule type" value="Genomic_DNA"/>
</dbReference>
<reference evidence="4" key="2">
    <citation type="journal article" date="2019" name="Int. J. Syst. Evol. Microbiol.">
        <title>The Global Catalogue of Microorganisms (GCM) 10K type strain sequencing project: providing services to taxonomists for standard genome sequencing and annotation.</title>
        <authorList>
            <consortium name="The Broad Institute Genomics Platform"/>
            <consortium name="The Broad Institute Genome Sequencing Center for Infectious Disease"/>
            <person name="Wu L."/>
            <person name="Ma J."/>
        </authorList>
    </citation>
    <scope>NUCLEOTIDE SEQUENCE [LARGE SCALE GENOMIC DNA]</scope>
    <source>
        <strain evidence="4">CGMCC 1.15287</strain>
    </source>
</reference>
<evidence type="ECO:0000313" key="3">
    <source>
        <dbReference type="Proteomes" id="UP000532273"/>
    </source>
</evidence>
<organism evidence="2 3">
    <name type="scientific">Pedobacter zeae</name>
    <dbReference type="NCBI Taxonomy" id="1737356"/>
    <lineage>
        <taxon>Bacteria</taxon>
        <taxon>Pseudomonadati</taxon>
        <taxon>Bacteroidota</taxon>
        <taxon>Sphingobacteriia</taxon>
        <taxon>Sphingobacteriales</taxon>
        <taxon>Sphingobacteriaceae</taxon>
        <taxon>Pedobacter</taxon>
    </lineage>
</organism>
<reference evidence="2 3" key="3">
    <citation type="submission" date="2020-08" db="EMBL/GenBank/DDBJ databases">
        <title>Genomic Encyclopedia of Type Strains, Phase IV (KMG-IV): sequencing the most valuable type-strain genomes for metagenomic binning, comparative biology and taxonomic classification.</title>
        <authorList>
            <person name="Goeker M."/>
        </authorList>
    </citation>
    <scope>NUCLEOTIDE SEQUENCE [LARGE SCALE GENOMIC DNA]</scope>
    <source>
        <strain evidence="2 3">DSM 100774</strain>
    </source>
</reference>
<dbReference type="Proteomes" id="UP000642938">
    <property type="component" value="Unassembled WGS sequence"/>
</dbReference>
<evidence type="ECO:0000313" key="4">
    <source>
        <dbReference type="Proteomes" id="UP000642938"/>
    </source>
</evidence>
<comment type="caution">
    <text evidence="2">The sequence shown here is derived from an EMBL/GenBank/DDBJ whole genome shotgun (WGS) entry which is preliminary data.</text>
</comment>
<gene>
    <name evidence="1" type="ORF">GCM10007422_09260</name>
    <name evidence="2" type="ORF">GGQ60_001709</name>
</gene>
<name>A0A7W6K9L2_9SPHI</name>
<evidence type="ECO:0000313" key="2">
    <source>
        <dbReference type="EMBL" id="MBB4107728.1"/>
    </source>
</evidence>
<protein>
    <submittedName>
        <fullName evidence="2">Uncharacterized protein</fullName>
    </submittedName>
</protein>
<evidence type="ECO:0000313" key="1">
    <source>
        <dbReference type="EMBL" id="GGG97455.1"/>
    </source>
</evidence>
<keyword evidence="4" id="KW-1185">Reference proteome</keyword>
<dbReference type="RefSeq" id="WP_183762198.1">
    <property type="nucleotide sequence ID" value="NZ_BMHZ01000001.1"/>
</dbReference>